<organism evidence="11 12">
    <name type="scientific">Kiloniella litopenaei</name>
    <dbReference type="NCBI Taxonomy" id="1549748"/>
    <lineage>
        <taxon>Bacteria</taxon>
        <taxon>Pseudomonadati</taxon>
        <taxon>Pseudomonadota</taxon>
        <taxon>Alphaproteobacteria</taxon>
        <taxon>Rhodospirillales</taxon>
        <taxon>Kiloniellaceae</taxon>
        <taxon>Kiloniella</taxon>
    </lineage>
</organism>
<gene>
    <name evidence="11" type="ORF">WH95_06405</name>
</gene>
<dbReference type="GO" id="GO:0009055">
    <property type="term" value="F:electron transfer activity"/>
    <property type="evidence" value="ECO:0007669"/>
    <property type="project" value="InterPro"/>
</dbReference>
<evidence type="ECO:0000256" key="8">
    <source>
        <dbReference type="PROSITE-ProRule" id="PRU00433"/>
    </source>
</evidence>
<keyword evidence="5 8" id="KW-0479">Metal-binding</keyword>
<dbReference type="InterPro" id="IPR036909">
    <property type="entry name" value="Cyt_c-like_dom_sf"/>
</dbReference>
<evidence type="ECO:0000256" key="5">
    <source>
        <dbReference type="ARBA" id="ARBA00022723"/>
    </source>
</evidence>
<dbReference type="InterPro" id="IPR051459">
    <property type="entry name" value="Cytochrome_c-type_DH"/>
</dbReference>
<keyword evidence="4" id="KW-0679">Respiratory chain</keyword>
<evidence type="ECO:0000313" key="12">
    <source>
        <dbReference type="Proteomes" id="UP000034491"/>
    </source>
</evidence>
<feature type="region of interest" description="Disordered" evidence="9">
    <location>
        <begin position="60"/>
        <end position="82"/>
    </location>
</feature>
<comment type="caution">
    <text evidence="11">The sequence shown here is derived from an EMBL/GenBank/DDBJ whole genome shotgun (WGS) entry which is preliminary data.</text>
</comment>
<dbReference type="Gene3D" id="1.10.760.10">
    <property type="entry name" value="Cytochrome c-like domain"/>
    <property type="match status" value="1"/>
</dbReference>
<dbReference type="PATRIC" id="fig|1549748.8.peg.2778"/>
<dbReference type="PANTHER" id="PTHR35008:SF4">
    <property type="entry name" value="BLL4482 PROTEIN"/>
    <property type="match status" value="1"/>
</dbReference>
<keyword evidence="6" id="KW-0249">Electron transport</keyword>
<evidence type="ECO:0000259" key="10">
    <source>
        <dbReference type="PROSITE" id="PS51007"/>
    </source>
</evidence>
<dbReference type="AlphaFoldDB" id="A0A0M2RDL3"/>
<evidence type="ECO:0000256" key="6">
    <source>
        <dbReference type="ARBA" id="ARBA00022982"/>
    </source>
</evidence>
<keyword evidence="12" id="KW-1185">Reference proteome</keyword>
<dbReference type="SUPFAM" id="SSF46626">
    <property type="entry name" value="Cytochrome c"/>
    <property type="match status" value="1"/>
</dbReference>
<sequence length="152" mass="16801">MIAGSYFIFHYSKSFDQQDSVDSNPGLSINSAVTDSNGAALYLQNCASCHGANLEGEVNWRSPKADGSLPAPPHNQDGHTWHHPDRLLFHITKFGGSSVAPKGFKSNMPAFQDVLSDNEISATLEFIKSTWPKDIRQRQKHITDKDAESSRQ</sequence>
<accession>A0A0M2RDL3</accession>
<comment type="cofactor">
    <cofactor evidence="1">
        <name>heme c</name>
        <dbReference type="ChEBI" id="CHEBI:61717"/>
    </cofactor>
</comment>
<dbReference type="PROSITE" id="PS51007">
    <property type="entry name" value="CYTC"/>
    <property type="match status" value="1"/>
</dbReference>
<reference evidence="11 12" key="1">
    <citation type="submission" date="2015-03" db="EMBL/GenBank/DDBJ databases">
        <title>Genome sequence of Kiloniella sp. P1-1, isolated from the gut microflora of Pacific white shrimp, Penaeus vannamei.</title>
        <authorList>
            <person name="Shao Z."/>
            <person name="Wang L."/>
            <person name="Li X."/>
        </authorList>
    </citation>
    <scope>NUCLEOTIDE SEQUENCE [LARGE SCALE GENOMIC DNA]</scope>
    <source>
        <strain evidence="11 12">P1-1</strain>
    </source>
</reference>
<proteinExistence type="predicted"/>
<dbReference type="EMBL" id="LANI01000003">
    <property type="protein sequence ID" value="KKJ78095.1"/>
    <property type="molecule type" value="Genomic_DNA"/>
</dbReference>
<evidence type="ECO:0000256" key="1">
    <source>
        <dbReference type="ARBA" id="ARBA00001926"/>
    </source>
</evidence>
<keyword evidence="2" id="KW-0813">Transport</keyword>
<dbReference type="PANTHER" id="PTHR35008">
    <property type="entry name" value="BLL4482 PROTEIN-RELATED"/>
    <property type="match status" value="1"/>
</dbReference>
<evidence type="ECO:0000313" key="11">
    <source>
        <dbReference type="EMBL" id="KKJ78095.1"/>
    </source>
</evidence>
<evidence type="ECO:0000256" key="4">
    <source>
        <dbReference type="ARBA" id="ARBA00022660"/>
    </source>
</evidence>
<keyword evidence="3 8" id="KW-0349">Heme</keyword>
<dbReference type="InterPro" id="IPR009056">
    <property type="entry name" value="Cyt_c-like_dom"/>
</dbReference>
<name>A0A0M2RDL3_9PROT</name>
<dbReference type="GO" id="GO:0020037">
    <property type="term" value="F:heme binding"/>
    <property type="evidence" value="ECO:0007669"/>
    <property type="project" value="InterPro"/>
</dbReference>
<dbReference type="GO" id="GO:0005506">
    <property type="term" value="F:iron ion binding"/>
    <property type="evidence" value="ECO:0007669"/>
    <property type="project" value="InterPro"/>
</dbReference>
<keyword evidence="7 8" id="KW-0408">Iron</keyword>
<dbReference type="PRINTS" id="PR00605">
    <property type="entry name" value="CYTCHROMECIC"/>
</dbReference>
<dbReference type="Pfam" id="PF00034">
    <property type="entry name" value="Cytochrom_C"/>
    <property type="match status" value="1"/>
</dbReference>
<evidence type="ECO:0000256" key="7">
    <source>
        <dbReference type="ARBA" id="ARBA00023004"/>
    </source>
</evidence>
<evidence type="ECO:0000256" key="3">
    <source>
        <dbReference type="ARBA" id="ARBA00022617"/>
    </source>
</evidence>
<evidence type="ECO:0000256" key="2">
    <source>
        <dbReference type="ARBA" id="ARBA00022448"/>
    </source>
</evidence>
<dbReference type="InterPro" id="IPR008168">
    <property type="entry name" value="Cyt_C_IC"/>
</dbReference>
<feature type="domain" description="Cytochrome c" evidence="10">
    <location>
        <begin position="33"/>
        <end position="131"/>
    </location>
</feature>
<protein>
    <recommendedName>
        <fullName evidence="10">Cytochrome c domain-containing protein</fullName>
    </recommendedName>
</protein>
<dbReference type="STRING" id="1549748.WH95_06405"/>
<dbReference type="Proteomes" id="UP000034491">
    <property type="component" value="Unassembled WGS sequence"/>
</dbReference>
<evidence type="ECO:0000256" key="9">
    <source>
        <dbReference type="SAM" id="MobiDB-lite"/>
    </source>
</evidence>